<dbReference type="EMBL" id="BMKL01000001">
    <property type="protein sequence ID" value="GGD88764.1"/>
    <property type="molecule type" value="Genomic_DNA"/>
</dbReference>
<evidence type="ECO:0000256" key="1">
    <source>
        <dbReference type="SAM" id="MobiDB-lite"/>
    </source>
</evidence>
<organism evidence="2 3">
    <name type="scientific">Tsuneonella deserti</name>
    <dbReference type="NCBI Taxonomy" id="2035528"/>
    <lineage>
        <taxon>Bacteria</taxon>
        <taxon>Pseudomonadati</taxon>
        <taxon>Pseudomonadota</taxon>
        <taxon>Alphaproteobacteria</taxon>
        <taxon>Sphingomonadales</taxon>
        <taxon>Erythrobacteraceae</taxon>
        <taxon>Tsuneonella</taxon>
    </lineage>
</organism>
<dbReference type="Proteomes" id="UP000619041">
    <property type="component" value="Unassembled WGS sequence"/>
</dbReference>
<feature type="region of interest" description="Disordered" evidence="1">
    <location>
        <begin position="1"/>
        <end position="86"/>
    </location>
</feature>
<name>A0ABQ1S3Z0_9SPHN</name>
<protein>
    <submittedName>
        <fullName evidence="2">Membrane protein</fullName>
    </submittedName>
</protein>
<keyword evidence="3" id="KW-1185">Reference proteome</keyword>
<feature type="compositionally biased region" description="Low complexity" evidence="1">
    <location>
        <begin position="23"/>
        <end position="36"/>
    </location>
</feature>
<evidence type="ECO:0000313" key="3">
    <source>
        <dbReference type="Proteomes" id="UP000619041"/>
    </source>
</evidence>
<proteinExistence type="predicted"/>
<accession>A0ABQ1S3Z0</accession>
<comment type="caution">
    <text evidence="2">The sequence shown here is derived from an EMBL/GenBank/DDBJ whole genome shotgun (WGS) entry which is preliminary data.</text>
</comment>
<gene>
    <name evidence="2" type="ORF">GCM10011515_05530</name>
</gene>
<feature type="compositionally biased region" description="Polar residues" evidence="1">
    <location>
        <begin position="70"/>
        <end position="80"/>
    </location>
</feature>
<evidence type="ECO:0000313" key="2">
    <source>
        <dbReference type="EMBL" id="GGD88764.1"/>
    </source>
</evidence>
<reference evidence="3" key="1">
    <citation type="journal article" date="2019" name="Int. J. Syst. Evol. Microbiol.">
        <title>The Global Catalogue of Microorganisms (GCM) 10K type strain sequencing project: providing services to taxonomists for standard genome sequencing and annotation.</title>
        <authorList>
            <consortium name="The Broad Institute Genomics Platform"/>
            <consortium name="The Broad Institute Genome Sequencing Center for Infectious Disease"/>
            <person name="Wu L."/>
            <person name="Ma J."/>
        </authorList>
    </citation>
    <scope>NUCLEOTIDE SEQUENCE [LARGE SCALE GENOMIC DNA]</scope>
    <source>
        <strain evidence="3">CGMCC 1.15959</strain>
    </source>
</reference>
<sequence length="158" mass="16419">MLATGLTLGACGSTHEAGGEGPTGSSSQAAPASSQGVPGDTSDFQPYEGIRANETVQFTGTEPFWGGRVTGNNLTYSTPENPDGEPVTVERFAGRGGVSWSGSLQGQPFRMAVTEGQCSDGMSDRVYPFTVTLEVSGEQRQGCAWTDRRSFTPPSGGT</sequence>